<dbReference type="SMART" id="SM00823">
    <property type="entry name" value="PKS_PP"/>
    <property type="match status" value="1"/>
</dbReference>
<dbReference type="Pfam" id="PF00668">
    <property type="entry name" value="Condensation"/>
    <property type="match status" value="1"/>
</dbReference>
<evidence type="ECO:0000256" key="2">
    <source>
        <dbReference type="ARBA" id="ARBA00022450"/>
    </source>
</evidence>
<evidence type="ECO:0000259" key="5">
    <source>
        <dbReference type="PROSITE" id="PS50075"/>
    </source>
</evidence>
<dbReference type="RefSeq" id="WP_251802805.1">
    <property type="nucleotide sequence ID" value="NZ_JAMQOL010000054.1"/>
</dbReference>
<keyword evidence="3" id="KW-0597">Phosphoprotein</keyword>
<feature type="region of interest" description="Disordered" evidence="4">
    <location>
        <begin position="1"/>
        <end position="53"/>
    </location>
</feature>
<reference evidence="6 7" key="1">
    <citation type="submission" date="2022-06" db="EMBL/GenBank/DDBJ databases">
        <title>Actinoplanes abujensis sp. nov., isolated from Nigerian arid soil.</title>
        <authorList>
            <person name="Ding P."/>
        </authorList>
    </citation>
    <scope>NUCLEOTIDE SEQUENCE [LARGE SCALE GENOMIC DNA]</scope>
    <source>
        <strain evidence="7">TRM88002</strain>
    </source>
</reference>
<evidence type="ECO:0000256" key="4">
    <source>
        <dbReference type="SAM" id="MobiDB-lite"/>
    </source>
</evidence>
<feature type="compositionally biased region" description="Basic and acidic residues" evidence="4">
    <location>
        <begin position="19"/>
        <end position="43"/>
    </location>
</feature>
<comment type="cofactor">
    <cofactor evidence="1">
        <name>pantetheine 4'-phosphate</name>
        <dbReference type="ChEBI" id="CHEBI:47942"/>
    </cofactor>
</comment>
<dbReference type="Proteomes" id="UP001523216">
    <property type="component" value="Unassembled WGS sequence"/>
</dbReference>
<protein>
    <submittedName>
        <fullName evidence="6">Condensation domain-containing protein</fullName>
    </submittedName>
</protein>
<gene>
    <name evidence="6" type="ORF">LXN57_36625</name>
</gene>
<dbReference type="Gene3D" id="3.30.559.10">
    <property type="entry name" value="Chloramphenicol acetyltransferase-like domain"/>
    <property type="match status" value="1"/>
</dbReference>
<proteinExistence type="predicted"/>
<evidence type="ECO:0000256" key="1">
    <source>
        <dbReference type="ARBA" id="ARBA00001957"/>
    </source>
</evidence>
<dbReference type="PROSITE" id="PS00012">
    <property type="entry name" value="PHOSPHOPANTETHEINE"/>
    <property type="match status" value="1"/>
</dbReference>
<accession>A0ABT0YAM2</accession>
<keyword evidence="7" id="KW-1185">Reference proteome</keyword>
<dbReference type="PROSITE" id="PS50075">
    <property type="entry name" value="CARRIER"/>
    <property type="match status" value="1"/>
</dbReference>
<comment type="caution">
    <text evidence="6">The sequence shown here is derived from an EMBL/GenBank/DDBJ whole genome shotgun (WGS) entry which is preliminary data.</text>
</comment>
<keyword evidence="2" id="KW-0596">Phosphopantetheine</keyword>
<evidence type="ECO:0000313" key="6">
    <source>
        <dbReference type="EMBL" id="MCM4083093.1"/>
    </source>
</evidence>
<dbReference type="Gene3D" id="3.30.559.30">
    <property type="entry name" value="Nonribosomal peptide synthetase, condensation domain"/>
    <property type="match status" value="1"/>
</dbReference>
<dbReference type="EMBL" id="JAMQOL010000054">
    <property type="protein sequence ID" value="MCM4083093.1"/>
    <property type="molecule type" value="Genomic_DNA"/>
</dbReference>
<dbReference type="SUPFAM" id="SSF52777">
    <property type="entry name" value="CoA-dependent acyltransferases"/>
    <property type="match status" value="2"/>
</dbReference>
<dbReference type="Pfam" id="PF00550">
    <property type="entry name" value="PP-binding"/>
    <property type="match status" value="1"/>
</dbReference>
<dbReference type="CDD" id="cd19531">
    <property type="entry name" value="LCL_NRPS-like"/>
    <property type="match status" value="1"/>
</dbReference>
<dbReference type="Gene3D" id="1.10.1200.10">
    <property type="entry name" value="ACP-like"/>
    <property type="match status" value="1"/>
</dbReference>
<name>A0ABT0YAM2_9ACTN</name>
<dbReference type="InterPro" id="IPR006162">
    <property type="entry name" value="Ppantetheine_attach_site"/>
</dbReference>
<dbReference type="InterPro" id="IPR001242">
    <property type="entry name" value="Condensation_dom"/>
</dbReference>
<dbReference type="PANTHER" id="PTHR45527:SF1">
    <property type="entry name" value="FATTY ACID SYNTHASE"/>
    <property type="match status" value="1"/>
</dbReference>
<dbReference type="SUPFAM" id="SSF47336">
    <property type="entry name" value="ACP-like"/>
    <property type="match status" value="1"/>
</dbReference>
<sequence length="601" mass="66081">MTEPEHPRDTGLRNPLDGLSDRRREAARRLLERAGADRIRPRPDPAMPSRLSSGQEQIWLTDLMTGQPGSLTDHIALRLRGRLDLTALRTGVTGLIRRHDVLRTRLVLQHGVALQTVEAEVTPDLLVVDVPRGQVGACLETAARDLAQPFSLTEAPLLRTRVYRLDEDDHVVVFGMHHLITDGVSQDLFLRELEARYLAAVTEGEPAELPRPTVQYADWAIWQRGVLDGSRREVLLDYWTERLAGAPYLLSLPLDHPRPNRRGGAFLDSVAPPGLAGPLETTARSMRTTPFVVLLTVYRLVLWKLTGSADFLVGTPLSGRTRSETQEMLGYFLNMVVLRGAVDADRSPAELIAREHASTVAAYAHQDLPFEHLVAHLRPARQAGSTPLVQAMFSVDGQPVTATDYLGLRAEQLSLPGGYAQYDLMVKVIRDGDGLTARWDYDDAITDRATVERWAADYWALLAEVLTDPQRPVRQIGLLREVPATPRDTPSQPLVEVLAWSGATSRVEPAGFLQEAVAELWRELLGTSPGAEDVIFDLGGHSLTIAQLSFRLSETFGVAVAAPDLFENQTVAAQARMLETLLLGGAATLSDADLDQILEAG</sequence>
<dbReference type="InterPro" id="IPR036736">
    <property type="entry name" value="ACP-like_sf"/>
</dbReference>
<dbReference type="InterPro" id="IPR020806">
    <property type="entry name" value="PKS_PP-bd"/>
</dbReference>
<feature type="domain" description="Carrier" evidence="5">
    <location>
        <begin position="508"/>
        <end position="582"/>
    </location>
</feature>
<dbReference type="InterPro" id="IPR009081">
    <property type="entry name" value="PP-bd_ACP"/>
</dbReference>
<dbReference type="InterPro" id="IPR023213">
    <property type="entry name" value="CAT-like_dom_sf"/>
</dbReference>
<feature type="compositionally biased region" description="Basic and acidic residues" evidence="4">
    <location>
        <begin position="1"/>
        <end position="11"/>
    </location>
</feature>
<evidence type="ECO:0000313" key="7">
    <source>
        <dbReference type="Proteomes" id="UP001523216"/>
    </source>
</evidence>
<dbReference type="PANTHER" id="PTHR45527">
    <property type="entry name" value="NONRIBOSOMAL PEPTIDE SYNTHETASE"/>
    <property type="match status" value="1"/>
</dbReference>
<evidence type="ECO:0000256" key="3">
    <source>
        <dbReference type="ARBA" id="ARBA00022553"/>
    </source>
</evidence>
<organism evidence="6 7">
    <name type="scientific">Paractinoplanes hotanensis</name>
    <dbReference type="NCBI Taxonomy" id="2906497"/>
    <lineage>
        <taxon>Bacteria</taxon>
        <taxon>Bacillati</taxon>
        <taxon>Actinomycetota</taxon>
        <taxon>Actinomycetes</taxon>
        <taxon>Micromonosporales</taxon>
        <taxon>Micromonosporaceae</taxon>
        <taxon>Paractinoplanes</taxon>
    </lineage>
</organism>